<dbReference type="Pfam" id="PF01352">
    <property type="entry name" value="KRAB"/>
    <property type="match status" value="1"/>
</dbReference>
<proteinExistence type="predicted"/>
<comment type="caution">
    <text evidence="2">The sequence shown here is derived from an EMBL/GenBank/DDBJ whole genome shotgun (WGS) entry which is preliminary data.</text>
</comment>
<evidence type="ECO:0000313" key="2">
    <source>
        <dbReference type="EMBL" id="KAB0345977.1"/>
    </source>
</evidence>
<dbReference type="AlphaFoldDB" id="A0A5N3VA63"/>
<dbReference type="GO" id="GO:0006355">
    <property type="term" value="P:regulation of DNA-templated transcription"/>
    <property type="evidence" value="ECO:0007669"/>
    <property type="project" value="InterPro"/>
</dbReference>
<evidence type="ECO:0000313" key="3">
    <source>
        <dbReference type="Proteomes" id="UP000326062"/>
    </source>
</evidence>
<organism evidence="2 3">
    <name type="scientific">Muntiacus reevesi</name>
    <name type="common">Reeves' muntjac</name>
    <name type="synonym">Cervus reevesi</name>
    <dbReference type="NCBI Taxonomy" id="9886"/>
    <lineage>
        <taxon>Eukaryota</taxon>
        <taxon>Metazoa</taxon>
        <taxon>Chordata</taxon>
        <taxon>Craniata</taxon>
        <taxon>Vertebrata</taxon>
        <taxon>Euteleostomi</taxon>
        <taxon>Mammalia</taxon>
        <taxon>Eutheria</taxon>
        <taxon>Laurasiatheria</taxon>
        <taxon>Artiodactyla</taxon>
        <taxon>Ruminantia</taxon>
        <taxon>Pecora</taxon>
        <taxon>Cervidae</taxon>
        <taxon>Muntiacinae</taxon>
        <taxon>Muntiacus</taxon>
    </lineage>
</organism>
<dbReference type="PANTHER" id="PTHR23232:SF163">
    <property type="entry name" value="ZINC FINGER PROTEIN 589"/>
    <property type="match status" value="1"/>
</dbReference>
<dbReference type="Gene3D" id="6.10.140.140">
    <property type="match status" value="1"/>
</dbReference>
<accession>A0A5N3VA63</accession>
<dbReference type="InterPro" id="IPR036051">
    <property type="entry name" value="KRAB_dom_sf"/>
</dbReference>
<evidence type="ECO:0000259" key="1">
    <source>
        <dbReference type="PROSITE" id="PS50805"/>
    </source>
</evidence>
<gene>
    <name evidence="2" type="ORF">FD755_024371</name>
</gene>
<dbReference type="Proteomes" id="UP000326062">
    <property type="component" value="Unassembled WGS sequence"/>
</dbReference>
<feature type="non-terminal residue" evidence="2">
    <location>
        <position position="236"/>
    </location>
</feature>
<feature type="domain" description="KRAB" evidence="1">
    <location>
        <begin position="4"/>
        <end position="74"/>
    </location>
</feature>
<keyword evidence="3" id="KW-1185">Reference proteome</keyword>
<sequence length="236" mass="27375">MGRLTFRDVAIDFTQEEWECLDLGQRELYRDVMFENYGNLASLGLVSKLDLVAFLEQLKAPRNIRRMKTATSYLAITPQDTQDLMPKNPTLEDIFPKANLGICQTFHLRKLNLMKAWEYTRVYERQRGCLYGHKEMETVTQNANITAKRNEQCESNWEEHPLQSSTSAEKWIREQGVIFLLPKKFSLHSKIYNVDDNGRDATQPSLFNTYYDRSIYAGLRRYSGSATGYTVEGDSN</sequence>
<name>A0A5N3VA63_MUNRE</name>
<dbReference type="PROSITE" id="PS50805">
    <property type="entry name" value="KRAB"/>
    <property type="match status" value="1"/>
</dbReference>
<dbReference type="SMART" id="SM00349">
    <property type="entry name" value="KRAB"/>
    <property type="match status" value="1"/>
</dbReference>
<dbReference type="PANTHER" id="PTHR23232">
    <property type="entry name" value="KRAB DOMAIN C2H2 ZINC FINGER"/>
    <property type="match status" value="1"/>
</dbReference>
<dbReference type="CDD" id="cd07765">
    <property type="entry name" value="KRAB_A-box"/>
    <property type="match status" value="1"/>
</dbReference>
<reference evidence="2 3" key="1">
    <citation type="submission" date="2019-06" db="EMBL/GenBank/DDBJ databases">
        <title>Discovery of a novel chromosome fission-fusion reversal in muntjac.</title>
        <authorList>
            <person name="Mudd A.B."/>
            <person name="Bredeson J.V."/>
            <person name="Baum R."/>
            <person name="Hockemeyer D."/>
            <person name="Rokhsar D.S."/>
        </authorList>
    </citation>
    <scope>NUCLEOTIDE SEQUENCE [LARGE SCALE GENOMIC DNA]</scope>
    <source>
        <strain evidence="2">UCam_UCB_Mr</strain>
        <tissue evidence="2">Fibroblast cell line</tissue>
    </source>
</reference>
<protein>
    <recommendedName>
        <fullName evidence="1">KRAB domain-containing protein</fullName>
    </recommendedName>
</protein>
<dbReference type="InterPro" id="IPR001909">
    <property type="entry name" value="KRAB"/>
</dbReference>
<dbReference type="InterPro" id="IPR050169">
    <property type="entry name" value="Krueppel_C2H2_ZnF"/>
</dbReference>
<dbReference type="EMBL" id="VCEB01002585">
    <property type="protein sequence ID" value="KAB0345977.1"/>
    <property type="molecule type" value="Genomic_DNA"/>
</dbReference>
<dbReference type="SUPFAM" id="SSF109640">
    <property type="entry name" value="KRAB domain (Kruppel-associated box)"/>
    <property type="match status" value="1"/>
</dbReference>